<keyword evidence="1" id="KW-0004">4Fe-4S</keyword>
<evidence type="ECO:0000313" key="13">
    <source>
        <dbReference type="EMBL" id="TDX38416.1"/>
    </source>
</evidence>
<dbReference type="PIRSF" id="PIRSF004869">
    <property type="entry name" value="PflX_prd"/>
    <property type="match status" value="1"/>
</dbReference>
<evidence type="ECO:0000313" key="19">
    <source>
        <dbReference type="Proteomes" id="UP000324896"/>
    </source>
</evidence>
<evidence type="ECO:0000313" key="11">
    <source>
        <dbReference type="EMBL" id="SDI87971.1"/>
    </source>
</evidence>
<accession>A0A1G6Q4C8</accession>
<dbReference type="RefSeq" id="WP_073161045.1">
    <property type="nucleotide sequence ID" value="NZ_FMYT01000016.1"/>
</dbReference>
<evidence type="ECO:0000313" key="15">
    <source>
        <dbReference type="Proteomes" id="UP000198945"/>
    </source>
</evidence>
<dbReference type="Gene3D" id="3.20.20.70">
    <property type="entry name" value="Aldolase class I"/>
    <property type="match status" value="1"/>
</dbReference>
<dbReference type="InterPro" id="IPR058240">
    <property type="entry name" value="rSAM_sf"/>
</dbReference>
<dbReference type="PANTHER" id="PTHR30352:SF5">
    <property type="entry name" value="PYRUVATE FORMATE-LYASE 1-ACTIVATING ENZYME"/>
    <property type="match status" value="1"/>
</dbReference>
<dbReference type="NCBIfam" id="TIGR04337">
    <property type="entry name" value="AmmeMemoSam_rS"/>
    <property type="match status" value="1"/>
</dbReference>
<evidence type="ECO:0000313" key="9">
    <source>
        <dbReference type="EMBL" id="SDC86485.1"/>
    </source>
</evidence>
<dbReference type="PANTHER" id="PTHR30352">
    <property type="entry name" value="PYRUVATE FORMATE-LYASE-ACTIVATING ENZYME"/>
    <property type="match status" value="1"/>
</dbReference>
<dbReference type="Proteomes" id="UP000199519">
    <property type="component" value="Unassembled WGS sequence"/>
</dbReference>
<dbReference type="OrthoDB" id="9778883at2"/>
<dbReference type="PROSITE" id="PS51918">
    <property type="entry name" value="RADICAL_SAM"/>
    <property type="match status" value="1"/>
</dbReference>
<evidence type="ECO:0000313" key="18">
    <source>
        <dbReference type="Proteomes" id="UP000295472"/>
    </source>
</evidence>
<dbReference type="InterPro" id="IPR034457">
    <property type="entry name" value="Organic_radical-activating"/>
</dbReference>
<protein>
    <submittedName>
        <fullName evidence="9">Pyruvate formate lyase activating enzyme</fullName>
    </submittedName>
</protein>
<evidence type="ECO:0000256" key="3">
    <source>
        <dbReference type="ARBA" id="ARBA00022723"/>
    </source>
</evidence>
<evidence type="ECO:0000259" key="7">
    <source>
        <dbReference type="PROSITE" id="PS51918"/>
    </source>
</evidence>
<comment type="cofactor">
    <cofactor evidence="6">
        <name>[4Fe-4S] cluster</name>
        <dbReference type="ChEBI" id="CHEBI:49883"/>
    </cofactor>
    <text evidence="6">Binds 1 [4Fe-4S] cluster. The cluster is coordinated with 3 cysteines and an exchangeable S-adenosyl-L-methionine.</text>
</comment>
<dbReference type="Proteomes" id="UP000324896">
    <property type="component" value="Unassembled WGS sequence"/>
</dbReference>
<evidence type="ECO:0000256" key="6">
    <source>
        <dbReference type="PIRSR" id="PIRSR004869-50"/>
    </source>
</evidence>
<dbReference type="Pfam" id="PF04055">
    <property type="entry name" value="Radical_SAM"/>
    <property type="match status" value="1"/>
</dbReference>
<name>A0A1G6Q4C8_9FIRM</name>
<feature type="binding site" evidence="6">
    <location>
        <position position="84"/>
    </location>
    <ligand>
        <name>[4Fe-4S] cluster</name>
        <dbReference type="ChEBI" id="CHEBI:49883"/>
        <note>4Fe-4S-S-AdoMet</note>
    </ligand>
</feature>
<keyword evidence="9" id="KW-0670">Pyruvate</keyword>
<dbReference type="InterPro" id="IPR027596">
    <property type="entry name" value="AmmeMemoSam_rS"/>
</dbReference>
<feature type="domain" description="Radical SAM core" evidence="7">
    <location>
        <begin position="69"/>
        <end position="282"/>
    </location>
</feature>
<dbReference type="EMBL" id="QICM01000021">
    <property type="protein sequence ID" value="PXV63885.1"/>
    <property type="molecule type" value="Genomic_DNA"/>
</dbReference>
<evidence type="ECO:0000256" key="1">
    <source>
        <dbReference type="ARBA" id="ARBA00022485"/>
    </source>
</evidence>
<dbReference type="GeneID" id="57013705"/>
<keyword evidence="4 6" id="KW-0408">Iron</keyword>
<keyword evidence="16" id="KW-1185">Reference proteome</keyword>
<feature type="binding site" evidence="6">
    <location>
        <position position="88"/>
    </location>
    <ligand>
        <name>[4Fe-4S] cluster</name>
        <dbReference type="ChEBI" id="CHEBI:49883"/>
        <note>4Fe-4S-S-AdoMet</note>
    </ligand>
</feature>
<dbReference type="EMBL" id="FNEH01000018">
    <property type="protein sequence ID" value="SDI87971.1"/>
    <property type="molecule type" value="Genomic_DNA"/>
</dbReference>
<evidence type="ECO:0000313" key="16">
    <source>
        <dbReference type="Proteomes" id="UP000199519"/>
    </source>
</evidence>
<dbReference type="Proteomes" id="UP000198945">
    <property type="component" value="Unassembled WGS sequence"/>
</dbReference>
<reference evidence="14 16" key="2">
    <citation type="submission" date="2016-10" db="EMBL/GenBank/DDBJ databases">
        <authorList>
            <person name="Varghese N."/>
            <person name="Submissions S."/>
        </authorList>
    </citation>
    <scope>NUCLEOTIDE SEQUENCE [LARGE SCALE GENOMIC DNA]</scope>
    <source>
        <strain evidence="9 19">WG10</strain>
        <strain evidence="10 16">WG2</strain>
        <strain evidence="12 14">WG5</strain>
    </source>
</reference>
<evidence type="ECO:0000313" key="14">
    <source>
        <dbReference type="Proteomes" id="UP000198612"/>
    </source>
</evidence>
<dbReference type="EMBL" id="SOEF01000036">
    <property type="protein sequence ID" value="TDX38416.1"/>
    <property type="molecule type" value="Genomic_DNA"/>
</dbReference>
<dbReference type="STRING" id="54121.SAMN04515653_10139"/>
<reference evidence="11 15" key="1">
    <citation type="submission" date="2016-10" db="EMBL/GenBank/DDBJ databases">
        <authorList>
            <person name="de Groot N.N."/>
        </authorList>
    </citation>
    <scope>NUCLEOTIDE SEQUENCE [LARGE SCALE GENOMIC DNA]</scope>
    <source>
        <strain evidence="11 15">WG7</strain>
    </source>
</reference>
<dbReference type="InterPro" id="IPR013785">
    <property type="entry name" value="Aldolase_TIM"/>
</dbReference>
<evidence type="ECO:0000313" key="12">
    <source>
        <dbReference type="EMBL" id="SES72388.1"/>
    </source>
</evidence>
<keyword evidence="3 6" id="KW-0479">Metal-binding</keyword>
<feature type="binding site" evidence="6">
    <location>
        <position position="91"/>
    </location>
    <ligand>
        <name>[4Fe-4S] cluster</name>
        <dbReference type="ChEBI" id="CHEBI:49883"/>
        <note>4Fe-4S-S-AdoMet</note>
    </ligand>
</feature>
<evidence type="ECO:0000313" key="10">
    <source>
        <dbReference type="EMBL" id="SDF02403.1"/>
    </source>
</evidence>
<evidence type="ECO:0000256" key="2">
    <source>
        <dbReference type="ARBA" id="ARBA00022691"/>
    </source>
</evidence>
<keyword evidence="2 6" id="KW-0949">S-adenosyl-L-methionine</keyword>
<dbReference type="EMBL" id="FNBJ01000005">
    <property type="protein sequence ID" value="SDF02403.1"/>
    <property type="molecule type" value="Genomic_DNA"/>
</dbReference>
<dbReference type="InterPro" id="IPR007197">
    <property type="entry name" value="rSAM"/>
</dbReference>
<keyword evidence="9" id="KW-0456">Lyase</keyword>
<dbReference type="EMBL" id="FMYT01000016">
    <property type="protein sequence ID" value="SDC86485.1"/>
    <property type="molecule type" value="Genomic_DNA"/>
</dbReference>
<dbReference type="CDD" id="cd01335">
    <property type="entry name" value="Radical_SAM"/>
    <property type="match status" value="1"/>
</dbReference>
<dbReference type="Proteomes" id="UP000295472">
    <property type="component" value="Unassembled WGS sequence"/>
</dbReference>
<dbReference type="AlphaFoldDB" id="A0A1G6Q4C8"/>
<dbReference type="GO" id="GO:0051539">
    <property type="term" value="F:4 iron, 4 sulfur cluster binding"/>
    <property type="evidence" value="ECO:0007669"/>
    <property type="project" value="UniProtKB-KW"/>
</dbReference>
<dbReference type="Proteomes" id="UP000198612">
    <property type="component" value="Unassembled WGS sequence"/>
</dbReference>
<proteinExistence type="predicted"/>
<gene>
    <name evidence="13" type="ORF">C7954_13627</name>
    <name evidence="8" type="ORF">C8C78_12112</name>
    <name evidence="9" type="ORF">SAMN04488597_11645</name>
    <name evidence="10" type="ORF">SAMN04488598_10539</name>
    <name evidence="12" type="ORF">SAMN04515652_10470</name>
    <name evidence="11" type="ORF">SAMN04515654_11829</name>
</gene>
<dbReference type="InterPro" id="IPR016431">
    <property type="entry name" value="Pyrv-formate_lyase-activ_prd"/>
</dbReference>
<keyword evidence="5 6" id="KW-0411">Iron-sulfur</keyword>
<dbReference type="Proteomes" id="UP000247389">
    <property type="component" value="Unassembled WGS sequence"/>
</dbReference>
<dbReference type="SFLD" id="SFLDG01101">
    <property type="entry name" value="Uncharacterised_Radical_SAM_Su"/>
    <property type="match status" value="1"/>
</dbReference>
<dbReference type="SFLD" id="SFLDS00029">
    <property type="entry name" value="Radical_SAM"/>
    <property type="match status" value="1"/>
</dbReference>
<evidence type="ECO:0000256" key="5">
    <source>
        <dbReference type="ARBA" id="ARBA00023014"/>
    </source>
</evidence>
<evidence type="ECO:0000313" key="17">
    <source>
        <dbReference type="Proteomes" id="UP000247389"/>
    </source>
</evidence>
<sequence length="331" mass="37944">MTKDYPAKFYNLAGNFIRCELCPHECKISESKTGICQVRKNISGKLYSLNYGEISSIAVDPIEKKPLYHFHPGAEVLSFGSWGCNLSCQFCQNWQISQQKPLLKDYSPQEIVDKAVEREINYIAYTYSEPIVFYEYMLETARIARENGIKNIIISNGFINEEPLKALIPLLDAANIDLKAFTDDFYRDYCSGGLESVKKTISLLAKEVHLEITTLIISDLNDDLAELTELFKWIADLNDEIPLHLSRYHPAYKLKNPPTNLELMKKAYKKAKKYLQHVYLGNAIIENTADTFCSNCGEPLIKRKAYNIENRMEENCCSNCGEIIYGQFNNY</sequence>
<dbReference type="GO" id="GO:0016829">
    <property type="term" value="F:lyase activity"/>
    <property type="evidence" value="ECO:0007669"/>
    <property type="project" value="UniProtKB-KW"/>
</dbReference>
<evidence type="ECO:0000256" key="4">
    <source>
        <dbReference type="ARBA" id="ARBA00023004"/>
    </source>
</evidence>
<reference evidence="13 18" key="3">
    <citation type="submission" date="2019-03" db="EMBL/GenBank/DDBJ databases">
        <title>Subsurface microbial communities from deep shales in Ohio and West Virginia, USA.</title>
        <authorList>
            <person name="Wrighton K."/>
        </authorList>
    </citation>
    <scope>NUCLEOTIDE SEQUENCE [LARGE SCALE GENOMIC DNA]</scope>
    <source>
        <strain evidence="13 18">DSMZ 11287</strain>
        <strain evidence="8 17">MSL28</strain>
    </source>
</reference>
<dbReference type="GO" id="GO:0046872">
    <property type="term" value="F:metal ion binding"/>
    <property type="evidence" value="ECO:0007669"/>
    <property type="project" value="UniProtKB-KW"/>
</dbReference>
<dbReference type="EMBL" id="FOHG01000004">
    <property type="protein sequence ID" value="SES72388.1"/>
    <property type="molecule type" value="Genomic_DNA"/>
</dbReference>
<organism evidence="9 19">
    <name type="scientific">Halanaerobium congolense</name>
    <dbReference type="NCBI Taxonomy" id="54121"/>
    <lineage>
        <taxon>Bacteria</taxon>
        <taxon>Bacillati</taxon>
        <taxon>Bacillota</taxon>
        <taxon>Clostridia</taxon>
        <taxon>Halanaerobiales</taxon>
        <taxon>Halanaerobiaceae</taxon>
        <taxon>Halanaerobium</taxon>
    </lineage>
</organism>
<dbReference type="SUPFAM" id="SSF102114">
    <property type="entry name" value="Radical SAM enzymes"/>
    <property type="match status" value="1"/>
</dbReference>
<evidence type="ECO:0000313" key="8">
    <source>
        <dbReference type="EMBL" id="PXV63885.1"/>
    </source>
</evidence>